<dbReference type="EMBL" id="NJBA01000001">
    <property type="protein sequence ID" value="OWP52433.1"/>
    <property type="molecule type" value="Genomic_DNA"/>
</dbReference>
<evidence type="ECO:0000256" key="1">
    <source>
        <dbReference type="SAM" id="SignalP"/>
    </source>
</evidence>
<name>A0A246FDP2_PSENT</name>
<organism evidence="2 3">
    <name type="scientific">Pseudomonas nitroreducens</name>
    <dbReference type="NCBI Taxonomy" id="46680"/>
    <lineage>
        <taxon>Bacteria</taxon>
        <taxon>Pseudomonadati</taxon>
        <taxon>Pseudomonadota</taxon>
        <taxon>Gammaproteobacteria</taxon>
        <taxon>Pseudomonadales</taxon>
        <taxon>Pseudomonadaceae</taxon>
        <taxon>Pseudomonas</taxon>
    </lineage>
</organism>
<dbReference type="eggNOG" id="ENOG5031HHV">
    <property type="taxonomic scope" value="Bacteria"/>
</dbReference>
<protein>
    <submittedName>
        <fullName evidence="2">Ribonucleotide reductase</fullName>
    </submittedName>
</protein>
<feature type="chain" id="PRO_5012919033" evidence="1">
    <location>
        <begin position="23"/>
        <end position="105"/>
    </location>
</feature>
<reference evidence="2 3" key="1">
    <citation type="submission" date="2017-06" db="EMBL/GenBank/DDBJ databases">
        <title>Draft genome of Pseudomonas nitroreducens DF05.</title>
        <authorList>
            <person name="Iyer R."/>
        </authorList>
    </citation>
    <scope>NUCLEOTIDE SEQUENCE [LARGE SCALE GENOMIC DNA]</scope>
    <source>
        <strain evidence="2 3">DF05</strain>
    </source>
</reference>
<dbReference type="InterPro" id="IPR012661">
    <property type="entry name" value="CHP02448"/>
</dbReference>
<sequence length="105" mass="11088">MRRRSASVVVALTLLPLASAMAEDRDFWRGVLTSGATTASSYLTSRDDHKLIGPAQDDAASFIATDGAIRGPYLEATLQRMRSADPSLAQASDAELASAILAAQH</sequence>
<dbReference type="NCBIfam" id="TIGR02448">
    <property type="entry name" value="conserverd hypothetical protein"/>
    <property type="match status" value="1"/>
</dbReference>
<gene>
    <name evidence="2" type="ORF">CEG18_00950</name>
</gene>
<evidence type="ECO:0000313" key="2">
    <source>
        <dbReference type="EMBL" id="OWP52433.1"/>
    </source>
</evidence>
<proteinExistence type="predicted"/>
<dbReference type="RefSeq" id="WP_088415910.1">
    <property type="nucleotide sequence ID" value="NZ_NJBA01000001.1"/>
</dbReference>
<dbReference type="Proteomes" id="UP000198145">
    <property type="component" value="Unassembled WGS sequence"/>
</dbReference>
<feature type="signal peptide" evidence="1">
    <location>
        <begin position="1"/>
        <end position="22"/>
    </location>
</feature>
<dbReference type="Pfam" id="PF09498">
    <property type="entry name" value="DUF2388"/>
    <property type="match status" value="1"/>
</dbReference>
<dbReference type="AlphaFoldDB" id="A0A246FDP2"/>
<comment type="caution">
    <text evidence="2">The sequence shown here is derived from an EMBL/GenBank/DDBJ whole genome shotgun (WGS) entry which is preliminary data.</text>
</comment>
<evidence type="ECO:0000313" key="3">
    <source>
        <dbReference type="Proteomes" id="UP000198145"/>
    </source>
</evidence>
<accession>A0A246FDP2</accession>
<keyword evidence="1" id="KW-0732">Signal</keyword>
<dbReference type="STRING" id="46680.GCA_000807755_06175"/>